<dbReference type="InterPro" id="IPR035906">
    <property type="entry name" value="MetI-like_sf"/>
</dbReference>
<accession>A0A5C4TBV5</accession>
<keyword evidence="10" id="KW-1185">Reference proteome</keyword>
<dbReference type="PROSITE" id="PS50928">
    <property type="entry name" value="ABC_TM1"/>
    <property type="match status" value="1"/>
</dbReference>
<dbReference type="InterPro" id="IPR000515">
    <property type="entry name" value="MetI-like"/>
</dbReference>
<dbReference type="PANTHER" id="PTHR43744:SF1">
    <property type="entry name" value="BINDING-PROTEIN-DEPENDENT TRANSPORT SYSTEMS INNER MEMBRANE COMPONENT"/>
    <property type="match status" value="1"/>
</dbReference>
<keyword evidence="4 7" id="KW-0812">Transmembrane</keyword>
<dbReference type="EMBL" id="VDCQ01000011">
    <property type="protein sequence ID" value="TNJ66411.1"/>
    <property type="molecule type" value="Genomic_DNA"/>
</dbReference>
<dbReference type="Proteomes" id="UP000307943">
    <property type="component" value="Unassembled WGS sequence"/>
</dbReference>
<evidence type="ECO:0000313" key="9">
    <source>
        <dbReference type="EMBL" id="TNJ66411.1"/>
    </source>
</evidence>
<feature type="transmembrane region" description="Helical" evidence="7">
    <location>
        <begin position="12"/>
        <end position="30"/>
    </location>
</feature>
<comment type="caution">
    <text evidence="9">The sequence shown here is derived from an EMBL/GenBank/DDBJ whole genome shotgun (WGS) entry which is preliminary data.</text>
</comment>
<evidence type="ECO:0000256" key="1">
    <source>
        <dbReference type="ARBA" id="ARBA00004651"/>
    </source>
</evidence>
<reference evidence="9 10" key="1">
    <citation type="submission" date="2019-05" db="EMBL/GenBank/DDBJ databases">
        <title>We sequenced the genome of Paenibacillus hemerocallicola KCTC 33185 for further insight into its adaptation and study the phylogeny of Paenibacillus.</title>
        <authorList>
            <person name="Narsing Rao M.P."/>
        </authorList>
    </citation>
    <scope>NUCLEOTIDE SEQUENCE [LARGE SCALE GENOMIC DNA]</scope>
    <source>
        <strain evidence="9 10">KCTC 33185</strain>
    </source>
</reference>
<dbReference type="GO" id="GO:0005886">
    <property type="term" value="C:plasma membrane"/>
    <property type="evidence" value="ECO:0007669"/>
    <property type="project" value="UniProtKB-SubCell"/>
</dbReference>
<evidence type="ECO:0000259" key="8">
    <source>
        <dbReference type="PROSITE" id="PS50928"/>
    </source>
</evidence>
<comment type="subcellular location">
    <subcellularLocation>
        <location evidence="1 7">Cell membrane</location>
        <topology evidence="1 7">Multi-pass membrane protein</topology>
    </subcellularLocation>
</comment>
<gene>
    <name evidence="9" type="ORF">FE784_10565</name>
</gene>
<dbReference type="Gene3D" id="1.10.3720.10">
    <property type="entry name" value="MetI-like"/>
    <property type="match status" value="1"/>
</dbReference>
<dbReference type="SUPFAM" id="SSF161098">
    <property type="entry name" value="MetI-like"/>
    <property type="match status" value="1"/>
</dbReference>
<comment type="similarity">
    <text evidence="7">Belongs to the binding-protein-dependent transport system permease family.</text>
</comment>
<protein>
    <submittedName>
        <fullName evidence="9">Carbohydrate ABC transporter permease</fullName>
    </submittedName>
</protein>
<evidence type="ECO:0000256" key="3">
    <source>
        <dbReference type="ARBA" id="ARBA00022475"/>
    </source>
</evidence>
<feature type="domain" description="ABC transmembrane type-1" evidence="8">
    <location>
        <begin position="75"/>
        <end position="267"/>
    </location>
</feature>
<evidence type="ECO:0000313" key="10">
    <source>
        <dbReference type="Proteomes" id="UP000307943"/>
    </source>
</evidence>
<feature type="transmembrane region" description="Helical" evidence="7">
    <location>
        <begin position="110"/>
        <end position="131"/>
    </location>
</feature>
<keyword evidence="5 7" id="KW-1133">Transmembrane helix</keyword>
<dbReference type="CDD" id="cd06261">
    <property type="entry name" value="TM_PBP2"/>
    <property type="match status" value="1"/>
</dbReference>
<evidence type="ECO:0000256" key="6">
    <source>
        <dbReference type="ARBA" id="ARBA00023136"/>
    </source>
</evidence>
<keyword evidence="6 7" id="KW-0472">Membrane</keyword>
<sequence length="281" mass="31358">MRRMDGFQKTLLVFMTLLAIFMAMPIVYIFNHAFKPYHELFAYPPTFWVRTPTLDNWFDLIAAAQQSFVPFTRYLFNSIVVAVCMVAATVLISSMSAYPLSKHRFKGKKLLFSAIVLSLMFAPEAVGIPRYLVISKLGLMNHFLGHIVPSLAMPVGVFLMKQFMDQVPDDLIEAAKLDGAREFTIFARIVMPVCMPAVATIAILTFQATWGDAGPSALYMQDETLKTLPFYIDSLTNGLANAVAGQGRAAMATMLMFLVNFIIFLTLQKKVIDTMAHSGIK</sequence>
<dbReference type="GO" id="GO:0055085">
    <property type="term" value="P:transmembrane transport"/>
    <property type="evidence" value="ECO:0007669"/>
    <property type="project" value="InterPro"/>
</dbReference>
<dbReference type="PANTHER" id="PTHR43744">
    <property type="entry name" value="ABC TRANSPORTER PERMEASE PROTEIN MG189-RELATED-RELATED"/>
    <property type="match status" value="1"/>
</dbReference>
<dbReference type="Pfam" id="PF00528">
    <property type="entry name" value="BPD_transp_1"/>
    <property type="match status" value="1"/>
</dbReference>
<dbReference type="OrthoDB" id="9771544at2"/>
<keyword evidence="2 7" id="KW-0813">Transport</keyword>
<keyword evidence="3" id="KW-1003">Cell membrane</keyword>
<evidence type="ECO:0000256" key="2">
    <source>
        <dbReference type="ARBA" id="ARBA00022448"/>
    </source>
</evidence>
<feature type="transmembrane region" description="Helical" evidence="7">
    <location>
        <begin position="143"/>
        <end position="164"/>
    </location>
</feature>
<dbReference type="AlphaFoldDB" id="A0A5C4TBV5"/>
<evidence type="ECO:0000256" key="7">
    <source>
        <dbReference type="RuleBase" id="RU363032"/>
    </source>
</evidence>
<proteinExistence type="inferred from homology"/>
<evidence type="ECO:0000256" key="5">
    <source>
        <dbReference type="ARBA" id="ARBA00022989"/>
    </source>
</evidence>
<feature type="transmembrane region" description="Helical" evidence="7">
    <location>
        <begin position="249"/>
        <end position="267"/>
    </location>
</feature>
<dbReference type="RefSeq" id="WP_139602167.1">
    <property type="nucleotide sequence ID" value="NZ_VDCQ01000011.1"/>
</dbReference>
<name>A0A5C4TBV5_9BACL</name>
<feature type="transmembrane region" description="Helical" evidence="7">
    <location>
        <begin position="74"/>
        <end position="98"/>
    </location>
</feature>
<evidence type="ECO:0000256" key="4">
    <source>
        <dbReference type="ARBA" id="ARBA00022692"/>
    </source>
</evidence>
<organism evidence="9 10">
    <name type="scientific">Paenibacillus hemerocallicola</name>
    <dbReference type="NCBI Taxonomy" id="1172614"/>
    <lineage>
        <taxon>Bacteria</taxon>
        <taxon>Bacillati</taxon>
        <taxon>Bacillota</taxon>
        <taxon>Bacilli</taxon>
        <taxon>Bacillales</taxon>
        <taxon>Paenibacillaceae</taxon>
        <taxon>Paenibacillus</taxon>
    </lineage>
</organism>
<feature type="transmembrane region" description="Helical" evidence="7">
    <location>
        <begin position="185"/>
        <end position="210"/>
    </location>
</feature>